<dbReference type="GO" id="GO:0005524">
    <property type="term" value="F:ATP binding"/>
    <property type="evidence" value="ECO:0007669"/>
    <property type="project" value="UniProtKB-KW"/>
</dbReference>
<dbReference type="PANTHER" id="PTHR13710">
    <property type="entry name" value="DNA HELICASE RECQ FAMILY MEMBER"/>
    <property type="match status" value="1"/>
</dbReference>
<dbReference type="PROSITE" id="PS51194">
    <property type="entry name" value="HELICASE_CTER"/>
    <property type="match status" value="1"/>
</dbReference>
<dbReference type="AlphaFoldDB" id="K3Z3Z8"/>
<evidence type="ECO:0000256" key="7">
    <source>
        <dbReference type="ARBA" id="ARBA00034808"/>
    </source>
</evidence>
<dbReference type="InterPro" id="IPR027417">
    <property type="entry name" value="P-loop_NTPase"/>
</dbReference>
<evidence type="ECO:0000256" key="6">
    <source>
        <dbReference type="ARBA" id="ARBA00034617"/>
    </source>
</evidence>
<dbReference type="InterPro" id="IPR014001">
    <property type="entry name" value="Helicase_ATP-bd"/>
</dbReference>
<proteinExistence type="inferred from homology"/>
<dbReference type="Gene3D" id="1.10.10.10">
    <property type="entry name" value="Winged helix-like DNA-binding domain superfamily/Winged helix DNA-binding domain"/>
    <property type="match status" value="1"/>
</dbReference>
<dbReference type="GO" id="GO:0006260">
    <property type="term" value="P:DNA replication"/>
    <property type="evidence" value="ECO:0000318"/>
    <property type="project" value="GO_Central"/>
</dbReference>
<dbReference type="Proteomes" id="UP000004995">
    <property type="component" value="Unassembled WGS sequence"/>
</dbReference>
<dbReference type="GO" id="GO:0009378">
    <property type="term" value="F:four-way junction helicase activity"/>
    <property type="evidence" value="ECO:0000318"/>
    <property type="project" value="GO_Central"/>
</dbReference>
<dbReference type="OMA" id="WWEGLAR"/>
<dbReference type="Pfam" id="PF16124">
    <property type="entry name" value="RecQ_Zn_bind"/>
    <property type="match status" value="1"/>
</dbReference>
<dbReference type="FunFam" id="1.10.10.10:FF:000782">
    <property type="entry name" value="ATP-dependent DNA helicase"/>
    <property type="match status" value="1"/>
</dbReference>
<dbReference type="SUPFAM" id="SSF52540">
    <property type="entry name" value="P-loop containing nucleoside triphosphate hydrolases"/>
    <property type="match status" value="2"/>
</dbReference>
<reference evidence="11" key="2">
    <citation type="submission" date="2018-08" db="UniProtKB">
        <authorList>
            <consortium name="EnsemblPlants"/>
        </authorList>
    </citation>
    <scope>IDENTIFICATION</scope>
    <source>
        <strain evidence="11">Yugu1</strain>
    </source>
</reference>
<dbReference type="GO" id="GO:0043138">
    <property type="term" value="F:3'-5' DNA helicase activity"/>
    <property type="evidence" value="ECO:0000318"/>
    <property type="project" value="GO_Central"/>
</dbReference>
<dbReference type="PROSITE" id="PS51192">
    <property type="entry name" value="HELICASE_ATP_BIND_1"/>
    <property type="match status" value="1"/>
</dbReference>
<evidence type="ECO:0000259" key="9">
    <source>
        <dbReference type="PROSITE" id="PS51192"/>
    </source>
</evidence>
<dbReference type="FunCoup" id="K3Z3Z8">
    <property type="interactions" value="224"/>
</dbReference>
<evidence type="ECO:0000256" key="4">
    <source>
        <dbReference type="ARBA" id="ARBA00022806"/>
    </source>
</evidence>
<name>K3Z3Z8_SETIT</name>
<comment type="similarity">
    <text evidence="1">Belongs to the helicase family. RecQ subfamily.</text>
</comment>
<sequence length="790" mass="87387">MEPGAPRTGSYVSADGLIAELLDMGFDFDDITAAVGAVGPRRAEVLEVLLVGPSAGAGQARRGGGAPSRPASLAAQPRPAGKGTKLSNPRGRLRQPSITDHIASAAGRGNESGREASTSFPCSESPVDHSVPVGGDICSKLGPELQYLVEDSRGNCDQKEKISAVLQKHFGFSSLKGFQMEVLNAWFANKDCLVLAATGSEKPGIALFAIDEVHCVSKWGHDFRPDYRKLSVLRENFNSSKLKFLKHDIPLMALTATATIPVREDIVKSLKMSGDTTIVLTSFFRPNLRFSVKHSKTSASSYGKDFQELIGIYNASRKFKGKEQQILHEIDPDSESSSYDSLNDSASDYEDANIGSASCGNKNVGKSKTGMTLVKENTENELDLYPGTDDFDVSCGEFLEGLQPESSAFPAHSNETSLSGCLDQGPTIVYVPTRKETVELANFLCKSGLRAAAYNAKMPKSHLRKVHHQFHCNDLEVVVATIAFGMGIDKSNVRRIIHYGFPQSLEAYYQEAGRAGRDGKLSDCTLYCNFLRAPTLLPNKRSEEQTKAAYRMLRDCFHYSLNTSTCRAKILVKYFGEEFGPHRCDMCDVCINGPPQMHDFKEEAVVFMDVLRGRSGDETEDMICSSVPHYRSGRRRFGEAPNFRMVVSHIREKLPRYTATDKIWWQGLSRILEGMRYIQEAAETPRVSIQHPELTEEGLKFLNSGSEEPLHAHPDAAMLLAMNNPRPFSDASEWGRGWADPEIRRQRLAGRKTGRRKRMRRSGQAGQQHPTGFTTAKERLAAILSRKRRR</sequence>
<protein>
    <recommendedName>
        <fullName evidence="7">DNA 3'-5' helicase</fullName>
        <ecNumber evidence="7">5.6.2.4</ecNumber>
    </recommendedName>
</protein>
<keyword evidence="4" id="KW-0347">Helicase</keyword>
<accession>K3Z3Z8</accession>
<dbReference type="GO" id="GO:0005694">
    <property type="term" value="C:chromosome"/>
    <property type="evidence" value="ECO:0000318"/>
    <property type="project" value="GO_Central"/>
</dbReference>
<dbReference type="Gene3D" id="3.40.50.300">
    <property type="entry name" value="P-loop containing nucleotide triphosphate hydrolases"/>
    <property type="match status" value="3"/>
</dbReference>
<reference evidence="12" key="1">
    <citation type="journal article" date="2012" name="Nat. Biotechnol.">
        <title>Reference genome sequence of the model plant Setaria.</title>
        <authorList>
            <person name="Bennetzen J.L."/>
            <person name="Schmutz J."/>
            <person name="Wang H."/>
            <person name="Percifield R."/>
            <person name="Hawkins J."/>
            <person name="Pontaroli A.C."/>
            <person name="Estep M."/>
            <person name="Feng L."/>
            <person name="Vaughn J.N."/>
            <person name="Grimwood J."/>
            <person name="Jenkins J."/>
            <person name="Barry K."/>
            <person name="Lindquist E."/>
            <person name="Hellsten U."/>
            <person name="Deshpande S."/>
            <person name="Wang X."/>
            <person name="Wu X."/>
            <person name="Mitros T."/>
            <person name="Triplett J."/>
            <person name="Yang X."/>
            <person name="Ye C.Y."/>
            <person name="Mauro-Herrera M."/>
            <person name="Wang L."/>
            <person name="Li P."/>
            <person name="Sharma M."/>
            <person name="Sharma R."/>
            <person name="Ronald P.C."/>
            <person name="Panaud O."/>
            <person name="Kellogg E.A."/>
            <person name="Brutnell T.P."/>
            <person name="Doust A.N."/>
            <person name="Tuskan G.A."/>
            <person name="Rokhsar D."/>
            <person name="Devos K.M."/>
        </authorList>
    </citation>
    <scope>NUCLEOTIDE SEQUENCE [LARGE SCALE GENOMIC DNA]</scope>
    <source>
        <strain evidence="12">cv. Yugu1</strain>
    </source>
</reference>
<evidence type="ECO:0000256" key="5">
    <source>
        <dbReference type="ARBA" id="ARBA00022840"/>
    </source>
</evidence>
<evidence type="ECO:0000256" key="2">
    <source>
        <dbReference type="ARBA" id="ARBA00022741"/>
    </source>
</evidence>
<evidence type="ECO:0000256" key="8">
    <source>
        <dbReference type="SAM" id="MobiDB-lite"/>
    </source>
</evidence>
<keyword evidence="5" id="KW-0067">ATP-binding</keyword>
<dbReference type="InterPro" id="IPR001650">
    <property type="entry name" value="Helicase_C-like"/>
</dbReference>
<evidence type="ECO:0000313" key="12">
    <source>
        <dbReference type="Proteomes" id="UP000004995"/>
    </source>
</evidence>
<dbReference type="eggNOG" id="KOG0351">
    <property type="taxonomic scope" value="Eukaryota"/>
</dbReference>
<feature type="compositionally biased region" description="Basic residues" evidence="8">
    <location>
        <begin position="746"/>
        <end position="761"/>
    </location>
</feature>
<feature type="domain" description="Helicase ATP-binding" evidence="9">
    <location>
        <begin position="205"/>
        <end position="276"/>
    </location>
</feature>
<dbReference type="EMBL" id="AGNK02001417">
    <property type="status" value="NOT_ANNOTATED_CDS"/>
    <property type="molecule type" value="Genomic_DNA"/>
</dbReference>
<dbReference type="GO" id="GO:0005737">
    <property type="term" value="C:cytoplasm"/>
    <property type="evidence" value="ECO:0000318"/>
    <property type="project" value="GO_Central"/>
</dbReference>
<dbReference type="HOGENOM" id="CLU_008232_0_0_1"/>
<dbReference type="GO" id="GO:0000724">
    <property type="term" value="P:double-strand break repair via homologous recombination"/>
    <property type="evidence" value="ECO:0000318"/>
    <property type="project" value="GO_Central"/>
</dbReference>
<keyword evidence="2" id="KW-0547">Nucleotide-binding</keyword>
<keyword evidence="12" id="KW-1185">Reference proteome</keyword>
<dbReference type="GO" id="GO:0005634">
    <property type="term" value="C:nucleus"/>
    <property type="evidence" value="ECO:0000318"/>
    <property type="project" value="GO_Central"/>
</dbReference>
<dbReference type="Gramene" id="KQL13037">
    <property type="protein sequence ID" value="KQL13037"/>
    <property type="gene ID" value="SETIT_021266mg"/>
</dbReference>
<feature type="region of interest" description="Disordered" evidence="8">
    <location>
        <begin position="744"/>
        <end position="776"/>
    </location>
</feature>
<dbReference type="EC" id="5.6.2.4" evidence="7"/>
<dbReference type="PANTHER" id="PTHR13710:SF69">
    <property type="entry name" value="ATP-DEPENDENT DNA HELICASE Q-LIKE SIM"/>
    <property type="match status" value="1"/>
</dbReference>
<evidence type="ECO:0000259" key="10">
    <source>
        <dbReference type="PROSITE" id="PS51194"/>
    </source>
</evidence>
<dbReference type="STRING" id="4555.K3Z3Z8"/>
<dbReference type="InterPro" id="IPR032284">
    <property type="entry name" value="RecQ_Zn-bd"/>
</dbReference>
<feature type="region of interest" description="Disordered" evidence="8">
    <location>
        <begin position="55"/>
        <end position="127"/>
    </location>
</feature>
<comment type="catalytic activity">
    <reaction evidence="6">
        <text>Couples ATP hydrolysis with the unwinding of duplex DNA by translocating in the 3'-5' direction.</text>
        <dbReference type="EC" id="5.6.2.4"/>
    </reaction>
</comment>
<dbReference type="GO" id="GO:0016787">
    <property type="term" value="F:hydrolase activity"/>
    <property type="evidence" value="ECO:0007669"/>
    <property type="project" value="UniProtKB-KW"/>
</dbReference>
<evidence type="ECO:0000313" key="11">
    <source>
        <dbReference type="EnsemblPlants" id="KQL13037"/>
    </source>
</evidence>
<dbReference type="EnsemblPlants" id="KQL13037">
    <property type="protein sequence ID" value="KQL13037"/>
    <property type="gene ID" value="SETIT_021266mg"/>
</dbReference>
<feature type="compositionally biased region" description="Polar residues" evidence="8">
    <location>
        <begin position="764"/>
        <end position="774"/>
    </location>
</feature>
<dbReference type="Pfam" id="PF00271">
    <property type="entry name" value="Helicase_C"/>
    <property type="match status" value="1"/>
</dbReference>
<dbReference type="InParanoid" id="K3Z3Z8"/>
<keyword evidence="3" id="KW-0378">Hydrolase</keyword>
<dbReference type="InterPro" id="IPR036388">
    <property type="entry name" value="WH-like_DNA-bd_sf"/>
</dbReference>
<dbReference type="SMART" id="SM00490">
    <property type="entry name" value="HELICc"/>
    <property type="match status" value="1"/>
</dbReference>
<feature type="domain" description="Helicase C-terminal" evidence="10">
    <location>
        <begin position="413"/>
        <end position="572"/>
    </location>
</feature>
<evidence type="ECO:0000256" key="1">
    <source>
        <dbReference type="ARBA" id="ARBA00005446"/>
    </source>
</evidence>
<organism evidence="11 12">
    <name type="scientific">Setaria italica</name>
    <name type="common">Foxtail millet</name>
    <name type="synonym">Panicum italicum</name>
    <dbReference type="NCBI Taxonomy" id="4555"/>
    <lineage>
        <taxon>Eukaryota</taxon>
        <taxon>Viridiplantae</taxon>
        <taxon>Streptophyta</taxon>
        <taxon>Embryophyta</taxon>
        <taxon>Tracheophyta</taxon>
        <taxon>Spermatophyta</taxon>
        <taxon>Magnoliopsida</taxon>
        <taxon>Liliopsida</taxon>
        <taxon>Poales</taxon>
        <taxon>Poaceae</taxon>
        <taxon>PACMAD clade</taxon>
        <taxon>Panicoideae</taxon>
        <taxon>Panicodae</taxon>
        <taxon>Paniceae</taxon>
        <taxon>Cenchrinae</taxon>
        <taxon>Setaria</taxon>
    </lineage>
</organism>
<dbReference type="FunFam" id="3.40.50.300:FF:001456">
    <property type="entry name" value="ATP-dependent DNA helicase"/>
    <property type="match status" value="1"/>
</dbReference>
<evidence type="ECO:0000256" key="3">
    <source>
        <dbReference type="ARBA" id="ARBA00022801"/>
    </source>
</evidence>